<dbReference type="Pfam" id="PF12945">
    <property type="entry name" value="PilZNR"/>
    <property type="match status" value="1"/>
</dbReference>
<gene>
    <name evidence="4" type="ordered locus">Spiaf_0382</name>
</gene>
<keyword evidence="1" id="KW-0472">Membrane</keyword>
<protein>
    <submittedName>
        <fullName evidence="4">Putative glycosyltransferase</fullName>
    </submittedName>
</protein>
<dbReference type="KEGG" id="sfc:Spiaf_0382"/>
<organism evidence="4 5">
    <name type="scientific">Spirochaeta africana (strain ATCC 700263 / DSM 8902 / Z-7692)</name>
    <dbReference type="NCBI Taxonomy" id="889378"/>
    <lineage>
        <taxon>Bacteria</taxon>
        <taxon>Pseudomonadati</taxon>
        <taxon>Spirochaetota</taxon>
        <taxon>Spirochaetia</taxon>
        <taxon>Spirochaetales</taxon>
        <taxon>Spirochaetaceae</taxon>
        <taxon>Spirochaeta</taxon>
    </lineage>
</organism>
<evidence type="ECO:0000313" key="4">
    <source>
        <dbReference type="EMBL" id="AFG36487.1"/>
    </source>
</evidence>
<sequence>MRAQQFYEGFVSSPLEVGIAFGFLALFIGFFIVTAVVRGRRERQRIADRSRQTFERLITEKGLSRDEADVIRLLAGYMRTSERKYMLLLNQGLFDACAQTALETGELSEDETAVLRVKLGFRSRAGAALDSSTQIPKGAPVILQLSDGRVVQAQVRSVDGESLCTSLPEQAMPLRADDQVEVTFHHASGVYAFTTEVRAVAGDELRLRHSEHLQRVQRRRYYRRTIAMPAFVQHAGTDRTMIATRFIDLSAGGASLENPGRRFAAGEDISISFQADTSKMLHVIGRIVRTSRGGRVMHVDFRHLQETLRDRLYRIVFRS</sequence>
<dbReference type="Pfam" id="PF07238">
    <property type="entry name" value="PilZ"/>
    <property type="match status" value="1"/>
</dbReference>
<dbReference type="Proteomes" id="UP000007383">
    <property type="component" value="Chromosome"/>
</dbReference>
<evidence type="ECO:0000256" key="1">
    <source>
        <dbReference type="SAM" id="Phobius"/>
    </source>
</evidence>
<reference evidence="5" key="1">
    <citation type="journal article" date="2013" name="Stand. Genomic Sci.">
        <title>Complete genome sequence of the halophilic bacterium Spirochaeta africana type strain (Z-7692(T)) from the alkaline Lake Magadi in the East African Rift.</title>
        <authorList>
            <person name="Liolos K."/>
            <person name="Abt B."/>
            <person name="Scheuner C."/>
            <person name="Teshima H."/>
            <person name="Held B."/>
            <person name="Lapidus A."/>
            <person name="Nolan M."/>
            <person name="Lucas S."/>
            <person name="Deshpande S."/>
            <person name="Cheng J.F."/>
            <person name="Tapia R."/>
            <person name="Goodwin L.A."/>
            <person name="Pitluck S."/>
            <person name="Pagani I."/>
            <person name="Ivanova N."/>
            <person name="Mavromatis K."/>
            <person name="Mikhailova N."/>
            <person name="Huntemann M."/>
            <person name="Pati A."/>
            <person name="Chen A."/>
            <person name="Palaniappan K."/>
            <person name="Land M."/>
            <person name="Rohde M."/>
            <person name="Tindall B.J."/>
            <person name="Detter J.C."/>
            <person name="Goker M."/>
            <person name="Bristow J."/>
            <person name="Eisen J.A."/>
            <person name="Markowitz V."/>
            <person name="Hugenholtz P."/>
            <person name="Woyke T."/>
            <person name="Klenk H.P."/>
            <person name="Kyrpides N.C."/>
        </authorList>
    </citation>
    <scope>NUCLEOTIDE SEQUENCE</scope>
    <source>
        <strain evidence="5">ATCC 700263 / DSM 8902 / Z-7692</strain>
    </source>
</reference>
<feature type="transmembrane region" description="Helical" evidence="1">
    <location>
        <begin position="17"/>
        <end position="37"/>
    </location>
</feature>
<evidence type="ECO:0000259" key="2">
    <source>
        <dbReference type="Pfam" id="PF07238"/>
    </source>
</evidence>
<dbReference type="SUPFAM" id="SSF141371">
    <property type="entry name" value="PilZ domain-like"/>
    <property type="match status" value="1"/>
</dbReference>
<dbReference type="STRING" id="889378.Spiaf_0382"/>
<keyword evidence="1" id="KW-1133">Transmembrane helix</keyword>
<dbReference type="EMBL" id="CP003282">
    <property type="protein sequence ID" value="AFG36487.1"/>
    <property type="molecule type" value="Genomic_DNA"/>
</dbReference>
<dbReference type="HOGENOM" id="CLU_871272_0_0_12"/>
<dbReference type="InterPro" id="IPR009926">
    <property type="entry name" value="T3SS_YcgR_PilZN"/>
</dbReference>
<feature type="domain" description="Type III secretion system flagellar brake protein YcgR PilZN" evidence="3">
    <location>
        <begin position="141"/>
        <end position="206"/>
    </location>
</feature>
<keyword evidence="5" id="KW-1185">Reference proteome</keyword>
<dbReference type="GO" id="GO:0035438">
    <property type="term" value="F:cyclic-di-GMP binding"/>
    <property type="evidence" value="ECO:0007669"/>
    <property type="project" value="InterPro"/>
</dbReference>
<dbReference type="Gene3D" id="2.40.10.220">
    <property type="entry name" value="predicted glycosyltransferase like domains"/>
    <property type="match status" value="1"/>
</dbReference>
<accession>H9UG44</accession>
<keyword evidence="1" id="KW-0812">Transmembrane</keyword>
<dbReference type="GO" id="GO:0016740">
    <property type="term" value="F:transferase activity"/>
    <property type="evidence" value="ECO:0007669"/>
    <property type="project" value="UniProtKB-KW"/>
</dbReference>
<dbReference type="AlphaFoldDB" id="H9UG44"/>
<proteinExistence type="predicted"/>
<evidence type="ECO:0000313" key="5">
    <source>
        <dbReference type="Proteomes" id="UP000007383"/>
    </source>
</evidence>
<evidence type="ECO:0000259" key="3">
    <source>
        <dbReference type="Pfam" id="PF12945"/>
    </source>
</evidence>
<dbReference type="PATRIC" id="fig|889378.3.peg.386"/>
<dbReference type="InterPro" id="IPR009875">
    <property type="entry name" value="PilZ_domain"/>
</dbReference>
<feature type="domain" description="PilZ" evidence="2">
    <location>
        <begin position="217"/>
        <end position="318"/>
    </location>
</feature>
<name>H9UG44_SPIAZ</name>
<dbReference type="RefSeq" id="WP_014454485.1">
    <property type="nucleotide sequence ID" value="NC_017098.1"/>
</dbReference>
<keyword evidence="4" id="KW-0808">Transferase</keyword>